<dbReference type="PANTHER" id="PTHR24092">
    <property type="entry name" value="PROBABLE PHOSPHOLIPID-TRANSPORTING ATPASE"/>
    <property type="match status" value="1"/>
</dbReference>
<keyword evidence="2" id="KW-1185">Reference proteome</keyword>
<dbReference type="GO" id="GO:0000166">
    <property type="term" value="F:nucleotide binding"/>
    <property type="evidence" value="ECO:0007669"/>
    <property type="project" value="InterPro"/>
</dbReference>
<protein>
    <submittedName>
        <fullName evidence="3">DHHA1 domain-containing protein</fullName>
    </submittedName>
</protein>
<name>A0A0N4T5Y4_BRUPA</name>
<dbReference type="GO" id="GO:0140326">
    <property type="term" value="F:ATPase-coupled intramembrane lipid transporter activity"/>
    <property type="evidence" value="ECO:0007669"/>
    <property type="project" value="TreeGrafter"/>
</dbReference>
<sequence>MGKQEKYDILHILEFTSNRKRMGVIARCPDRKLKLYIKRAVSLRTLCMAMCILSEEEYEKWEPGCHGASTALEKREMNLELLGLLKLLKISYRRKYQEDNCKVLGEKNAEETANKINIYLDNFANKKIKISLIVSGEEADIGVGISGEEDLQASLAADYSIAQVSRVCFLS</sequence>
<dbReference type="InterPro" id="IPR023299">
    <property type="entry name" value="ATPase_P-typ_cyto_dom_N"/>
</dbReference>
<dbReference type="Proteomes" id="UP000278627">
    <property type="component" value="Unassembled WGS sequence"/>
</dbReference>
<dbReference type="AlphaFoldDB" id="A0A0N4T5Y4"/>
<dbReference type="SUPFAM" id="SSF81660">
    <property type="entry name" value="Metal cation-transporting ATPase, ATP-binding domain N"/>
    <property type="match status" value="1"/>
</dbReference>
<evidence type="ECO:0000313" key="2">
    <source>
        <dbReference type="Proteomes" id="UP000278627"/>
    </source>
</evidence>
<dbReference type="WBParaSite" id="BPAG_0000361701-mRNA-1">
    <property type="protein sequence ID" value="BPAG_0000361701-mRNA-1"/>
    <property type="gene ID" value="BPAG_0000361701"/>
</dbReference>
<dbReference type="GO" id="GO:0005886">
    <property type="term" value="C:plasma membrane"/>
    <property type="evidence" value="ECO:0007669"/>
    <property type="project" value="TreeGrafter"/>
</dbReference>
<evidence type="ECO:0000313" key="1">
    <source>
        <dbReference type="EMBL" id="VDN84771.1"/>
    </source>
</evidence>
<reference evidence="3" key="1">
    <citation type="submission" date="2017-02" db="UniProtKB">
        <authorList>
            <consortium name="WormBaseParasite"/>
        </authorList>
    </citation>
    <scope>IDENTIFICATION</scope>
</reference>
<dbReference type="Gene3D" id="3.40.1110.10">
    <property type="entry name" value="Calcium-transporting ATPase, cytoplasmic domain N"/>
    <property type="match status" value="1"/>
</dbReference>
<proteinExistence type="predicted"/>
<dbReference type="EMBL" id="UZAD01001131">
    <property type="protein sequence ID" value="VDN84771.1"/>
    <property type="molecule type" value="Genomic_DNA"/>
</dbReference>
<dbReference type="STRING" id="6280.A0A0N4T5Y4"/>
<reference evidence="1 2" key="2">
    <citation type="submission" date="2018-11" db="EMBL/GenBank/DDBJ databases">
        <authorList>
            <consortium name="Pathogen Informatics"/>
        </authorList>
    </citation>
    <scope>NUCLEOTIDE SEQUENCE [LARGE SCALE GENOMIC DNA]</scope>
</reference>
<organism evidence="3">
    <name type="scientific">Brugia pahangi</name>
    <name type="common">Filarial nematode worm</name>
    <dbReference type="NCBI Taxonomy" id="6280"/>
    <lineage>
        <taxon>Eukaryota</taxon>
        <taxon>Metazoa</taxon>
        <taxon>Ecdysozoa</taxon>
        <taxon>Nematoda</taxon>
        <taxon>Chromadorea</taxon>
        <taxon>Rhabditida</taxon>
        <taxon>Spirurina</taxon>
        <taxon>Spiruromorpha</taxon>
        <taxon>Filarioidea</taxon>
        <taxon>Onchocercidae</taxon>
        <taxon>Brugia</taxon>
    </lineage>
</organism>
<accession>A0A0N4T5Y4</accession>
<gene>
    <name evidence="1" type="ORF">BPAG_LOCUS3585</name>
</gene>
<evidence type="ECO:0000313" key="3">
    <source>
        <dbReference type="WBParaSite" id="BPAG_0000361701-mRNA-1"/>
    </source>
</evidence>
<dbReference type="GO" id="GO:0045332">
    <property type="term" value="P:phospholipid translocation"/>
    <property type="evidence" value="ECO:0007669"/>
    <property type="project" value="TreeGrafter"/>
</dbReference>